<evidence type="ECO:0000256" key="2">
    <source>
        <dbReference type="SAM" id="SignalP"/>
    </source>
</evidence>
<evidence type="ECO:0000313" key="3">
    <source>
        <dbReference type="EMBL" id="MFD1872158.1"/>
    </source>
</evidence>
<evidence type="ECO:0000256" key="1">
    <source>
        <dbReference type="SAM" id="MobiDB-lite"/>
    </source>
</evidence>
<feature type="chain" id="PRO_5045222155" evidence="2">
    <location>
        <begin position="22"/>
        <end position="367"/>
    </location>
</feature>
<reference evidence="4" key="1">
    <citation type="journal article" date="2019" name="Int. J. Syst. Evol. Microbiol.">
        <title>The Global Catalogue of Microorganisms (GCM) 10K type strain sequencing project: providing services to taxonomists for standard genome sequencing and annotation.</title>
        <authorList>
            <consortium name="The Broad Institute Genomics Platform"/>
            <consortium name="The Broad Institute Genome Sequencing Center for Infectious Disease"/>
            <person name="Wu L."/>
            <person name="Ma J."/>
        </authorList>
    </citation>
    <scope>NUCLEOTIDE SEQUENCE [LARGE SCALE GENOMIC DNA]</scope>
    <source>
        <strain evidence="4">CGMCC 1.15795</strain>
    </source>
</reference>
<dbReference type="InterPro" id="IPR017853">
    <property type="entry name" value="GH"/>
</dbReference>
<comment type="caution">
    <text evidence="3">The sequence shown here is derived from an EMBL/GenBank/DDBJ whole genome shotgun (WGS) entry which is preliminary data.</text>
</comment>
<dbReference type="SUPFAM" id="SSF51445">
    <property type="entry name" value="(Trans)glycosidases"/>
    <property type="match status" value="1"/>
</dbReference>
<sequence>MKKFSWLLLGLALLGTPAAQAQKAKTKVKGSAALPARAATRWPAAKANAWYQARPWMTGANFTPSTAINQLEMWQAATFDAPTIDKELGWAAGIGFNTMRVFLHSLAWQQDPAGFKKRVNDYLALADKHHIGTIFVFFDDCWNKDPRAGTQPAPKPGIHNSGWAQDPGDPASRDSATFGQLRPYVTDVLTSFAHDKRIVLWDLYNEPGNGGKGNASLPLLRNVFAWAEAVRPDQPLSVGLWNWDLQTLNTFQALHSDVITYHNYDDAATHQRVIDLLVTHGRPLLCTEYMARPRNSRFVNILPVLKKNRVAALNWGLVDGKTNTKYAWDTPLADGSEPSEWFHEVFRRDGTPYHQDETDLIRKLTKQ</sequence>
<protein>
    <submittedName>
        <fullName evidence="3">1,4-beta-xylanase</fullName>
    </submittedName>
</protein>
<dbReference type="Gene3D" id="3.20.20.80">
    <property type="entry name" value="Glycosidases"/>
    <property type="match status" value="1"/>
</dbReference>
<dbReference type="Proteomes" id="UP001597197">
    <property type="component" value="Unassembled WGS sequence"/>
</dbReference>
<organism evidence="3 4">
    <name type="scientific">Hymenobacter bucti</name>
    <dbReference type="NCBI Taxonomy" id="1844114"/>
    <lineage>
        <taxon>Bacteria</taxon>
        <taxon>Pseudomonadati</taxon>
        <taxon>Bacteroidota</taxon>
        <taxon>Cytophagia</taxon>
        <taxon>Cytophagales</taxon>
        <taxon>Hymenobacteraceae</taxon>
        <taxon>Hymenobacter</taxon>
    </lineage>
</organism>
<feature type="signal peptide" evidence="2">
    <location>
        <begin position="1"/>
        <end position="21"/>
    </location>
</feature>
<proteinExistence type="predicted"/>
<feature type="region of interest" description="Disordered" evidence="1">
    <location>
        <begin position="148"/>
        <end position="176"/>
    </location>
</feature>
<gene>
    <name evidence="3" type="ORF">ACFSDX_06955</name>
</gene>
<accession>A0ABW4QRE5</accession>
<name>A0ABW4QRE5_9BACT</name>
<dbReference type="RefSeq" id="WP_382312540.1">
    <property type="nucleotide sequence ID" value="NZ_JBHUFD010000002.1"/>
</dbReference>
<keyword evidence="2" id="KW-0732">Signal</keyword>
<evidence type="ECO:0000313" key="4">
    <source>
        <dbReference type="Proteomes" id="UP001597197"/>
    </source>
</evidence>
<keyword evidence="4" id="KW-1185">Reference proteome</keyword>
<dbReference type="EMBL" id="JBHUFD010000002">
    <property type="protein sequence ID" value="MFD1872158.1"/>
    <property type="molecule type" value="Genomic_DNA"/>
</dbReference>